<dbReference type="NCBIfam" id="TIGR01758">
    <property type="entry name" value="MDH_euk_cyt"/>
    <property type="match status" value="1"/>
</dbReference>
<dbReference type="InterPro" id="IPR011274">
    <property type="entry name" value="Malate_DH_NAD-dep_euk"/>
</dbReference>
<dbReference type="FunFam" id="3.40.50.720:FF:000010">
    <property type="entry name" value="Malate dehydrogenase"/>
    <property type="match status" value="1"/>
</dbReference>
<evidence type="ECO:0000256" key="4">
    <source>
        <dbReference type="PIRSR" id="PIRSR000102-1"/>
    </source>
</evidence>
<evidence type="ECO:0000256" key="6">
    <source>
        <dbReference type="PIRSR" id="PIRSR000102-3"/>
    </source>
</evidence>
<dbReference type="AlphaFoldDB" id="A0A2K9YNB7"/>
<dbReference type="Gene3D" id="3.40.50.720">
    <property type="entry name" value="NAD(P)-binding Rossmann-like Domain"/>
    <property type="match status" value="1"/>
</dbReference>
<dbReference type="GO" id="GO:0030060">
    <property type="term" value="F:L-malate dehydrogenase (NAD+) activity"/>
    <property type="evidence" value="ECO:0007669"/>
    <property type="project" value="UniProtKB-EC"/>
</dbReference>
<dbReference type="PIRSF" id="PIRSF000102">
    <property type="entry name" value="Lac_mal_DH"/>
    <property type="match status" value="1"/>
</dbReference>
<evidence type="ECO:0000313" key="11">
    <source>
        <dbReference type="EMBL" id="AUW34342.1"/>
    </source>
</evidence>
<feature type="binding site" evidence="5">
    <location>
        <position position="98"/>
    </location>
    <ligand>
        <name>substrate</name>
    </ligand>
</feature>
<evidence type="ECO:0000256" key="7">
    <source>
        <dbReference type="RuleBase" id="RU003369"/>
    </source>
</evidence>
<dbReference type="NCBIfam" id="TIGR01759">
    <property type="entry name" value="MalateDH-SF1"/>
    <property type="match status" value="1"/>
</dbReference>
<dbReference type="EMBL" id="MF774411">
    <property type="protein sequence ID" value="AUW34342.1"/>
    <property type="molecule type" value="mRNA"/>
</dbReference>
<feature type="binding site" evidence="5">
    <location>
        <position position="162"/>
    </location>
    <ligand>
        <name>substrate</name>
    </ligand>
</feature>
<sequence>MSEPLRVLVTGAAGQIAYSLVIAIARGEVFGTNQPLDLLLLDIKPMEGVLNGVVMELQDCALPLLNSVTPTCDESVAFKDIDVACLVGSMPRREGMERKDLLAANVKIFKTQGNSLHQYAKKTVKVVVVGNPANTNAMICSKYAPSIPKENFSCLTRLDQNRAQSQIASRVGVKVADVRNVIIWGNHSSTQFPDISQAQVKVQDKLKDVRSAVQDDSWLNNEFISTVQKRGAAVIAARKLSSAMSAAKAICDHLRDWWFGTESGTFTSMGVISDGSYGIEAGLVYSFPVEIAADRTYKIVQGINIDNFAREKMDATKNELIEERDLAISVCED</sequence>
<accession>A0A2K9YNB7</accession>
<name>A0A2K9YNB7_HALDI</name>
<reference evidence="11" key="1">
    <citation type="submission" date="2017-08" db="EMBL/GenBank/DDBJ databases">
        <authorList>
            <person name="de Groot N.N."/>
        </authorList>
    </citation>
    <scope>NUCLEOTIDE SEQUENCE</scope>
</reference>
<proteinExistence type="evidence at transcript level"/>
<dbReference type="InterPro" id="IPR001252">
    <property type="entry name" value="Malate_DH_AS"/>
</dbReference>
<dbReference type="InterPro" id="IPR010945">
    <property type="entry name" value="Malate_DH_type2"/>
</dbReference>
<dbReference type="Pfam" id="PF02866">
    <property type="entry name" value="Ldh_1_C"/>
    <property type="match status" value="1"/>
</dbReference>
<dbReference type="SUPFAM" id="SSF56327">
    <property type="entry name" value="LDH C-terminal domain-like"/>
    <property type="match status" value="1"/>
</dbReference>
<comment type="catalytic activity">
    <reaction evidence="8">
        <text>(S)-malate + NAD(+) = oxaloacetate + NADH + H(+)</text>
        <dbReference type="Rhea" id="RHEA:21432"/>
        <dbReference type="ChEBI" id="CHEBI:15378"/>
        <dbReference type="ChEBI" id="CHEBI:15589"/>
        <dbReference type="ChEBI" id="CHEBI:16452"/>
        <dbReference type="ChEBI" id="CHEBI:57540"/>
        <dbReference type="ChEBI" id="CHEBI:57945"/>
        <dbReference type="EC" id="1.1.1.37"/>
    </reaction>
</comment>
<dbReference type="InterPro" id="IPR036291">
    <property type="entry name" value="NAD(P)-bd_dom_sf"/>
</dbReference>
<keyword evidence="3 6" id="KW-0520">NAD</keyword>
<dbReference type="FunFam" id="3.90.110.10:FF:000002">
    <property type="entry name" value="Malate dehydrogenase"/>
    <property type="match status" value="1"/>
</dbReference>
<dbReference type="Pfam" id="PF00056">
    <property type="entry name" value="Ldh_1_N"/>
    <property type="match status" value="1"/>
</dbReference>
<protein>
    <recommendedName>
        <fullName evidence="8">Malate dehydrogenase</fullName>
        <ecNumber evidence="8">1.1.1.37</ecNumber>
    </recommendedName>
</protein>
<feature type="binding site" evidence="5">
    <location>
        <position position="92"/>
    </location>
    <ligand>
        <name>substrate</name>
    </ligand>
</feature>
<dbReference type="InterPro" id="IPR022383">
    <property type="entry name" value="Lactate/malate_DH_C"/>
</dbReference>
<keyword evidence="2 7" id="KW-0560">Oxidoreductase</keyword>
<feature type="binding site" evidence="6">
    <location>
        <position position="105"/>
    </location>
    <ligand>
        <name>NAD(+)</name>
        <dbReference type="ChEBI" id="CHEBI:57540"/>
    </ligand>
</feature>
<feature type="domain" description="Lactate/malate dehydrogenase C-terminal" evidence="10">
    <location>
        <begin position="156"/>
        <end position="324"/>
    </location>
</feature>
<dbReference type="GO" id="GO:0006108">
    <property type="term" value="P:malate metabolic process"/>
    <property type="evidence" value="ECO:0007669"/>
    <property type="project" value="InterPro"/>
</dbReference>
<feature type="domain" description="Lactate/malate dehydrogenase N-terminal" evidence="9">
    <location>
        <begin position="6"/>
        <end position="152"/>
    </location>
</feature>
<evidence type="ECO:0000256" key="1">
    <source>
        <dbReference type="ARBA" id="ARBA00009613"/>
    </source>
</evidence>
<evidence type="ECO:0000256" key="8">
    <source>
        <dbReference type="RuleBase" id="RU003405"/>
    </source>
</evidence>
<dbReference type="PANTHER" id="PTHR23382">
    <property type="entry name" value="MALATE DEHYDROGENASE"/>
    <property type="match status" value="1"/>
</dbReference>
<evidence type="ECO:0000259" key="10">
    <source>
        <dbReference type="Pfam" id="PF02866"/>
    </source>
</evidence>
<evidence type="ECO:0000256" key="5">
    <source>
        <dbReference type="PIRSR" id="PIRSR000102-2"/>
    </source>
</evidence>
<feature type="binding site" evidence="6">
    <location>
        <position position="42"/>
    </location>
    <ligand>
        <name>NAD(+)</name>
        <dbReference type="ChEBI" id="CHEBI:57540"/>
    </ligand>
</feature>
<organism evidence="11">
    <name type="scientific">Haliotis discus</name>
    <name type="common">Abalone</name>
    <name type="synonym">Nordotis discus</name>
    <dbReference type="NCBI Taxonomy" id="36094"/>
    <lineage>
        <taxon>Eukaryota</taxon>
        <taxon>Metazoa</taxon>
        <taxon>Spiralia</taxon>
        <taxon>Lophotrochozoa</taxon>
        <taxon>Mollusca</taxon>
        <taxon>Gastropoda</taxon>
        <taxon>Vetigastropoda</taxon>
        <taxon>Lepetellida</taxon>
        <taxon>Haliotoidea</taxon>
        <taxon>Haliotidae</taxon>
        <taxon>Haliotis</taxon>
    </lineage>
</organism>
<evidence type="ECO:0000256" key="2">
    <source>
        <dbReference type="ARBA" id="ARBA00023002"/>
    </source>
</evidence>
<dbReference type="GO" id="GO:0006099">
    <property type="term" value="P:tricarboxylic acid cycle"/>
    <property type="evidence" value="ECO:0007669"/>
    <property type="project" value="UniProtKB-KW"/>
</dbReference>
<keyword evidence="8" id="KW-0816">Tricarboxylic acid cycle</keyword>
<dbReference type="PROSITE" id="PS00068">
    <property type="entry name" value="MDH"/>
    <property type="match status" value="1"/>
</dbReference>
<comment type="similarity">
    <text evidence="1">Belongs to the LDH/MDH superfamily. MDH type 2 family.</text>
</comment>
<dbReference type="NCBIfam" id="NF003916">
    <property type="entry name" value="PRK05442.1"/>
    <property type="match status" value="1"/>
</dbReference>
<dbReference type="InterPro" id="IPR001557">
    <property type="entry name" value="L-lactate/malate_DH"/>
</dbReference>
<evidence type="ECO:0000256" key="3">
    <source>
        <dbReference type="ARBA" id="ARBA00023027"/>
    </source>
</evidence>
<dbReference type="SUPFAM" id="SSF51735">
    <property type="entry name" value="NAD(P)-binding Rossmann-fold domains"/>
    <property type="match status" value="1"/>
</dbReference>
<dbReference type="InterPro" id="IPR001236">
    <property type="entry name" value="Lactate/malate_DH_N"/>
</dbReference>
<dbReference type="EC" id="1.1.1.37" evidence="8"/>
<evidence type="ECO:0000259" key="9">
    <source>
        <dbReference type="Pfam" id="PF00056"/>
    </source>
</evidence>
<feature type="binding site" evidence="6">
    <location>
        <begin position="129"/>
        <end position="131"/>
    </location>
    <ligand>
        <name>NAD(+)</name>
        <dbReference type="ChEBI" id="CHEBI:57540"/>
    </ligand>
</feature>
<dbReference type="CDD" id="cd01336">
    <property type="entry name" value="MDH_cytoplasmic_cytosolic"/>
    <property type="match status" value="1"/>
</dbReference>
<feature type="active site" description="Proton acceptor" evidence="4">
    <location>
        <position position="187"/>
    </location>
</feature>
<feature type="binding site" evidence="5">
    <location>
        <position position="131"/>
    </location>
    <ligand>
        <name>substrate</name>
    </ligand>
</feature>
<gene>
    <name evidence="11" type="primary">cMDH</name>
</gene>
<dbReference type="InterPro" id="IPR015955">
    <property type="entry name" value="Lactate_DH/Glyco_Ohase_4_C"/>
</dbReference>
<dbReference type="Gene3D" id="3.90.110.10">
    <property type="entry name" value="Lactate dehydrogenase/glycoside hydrolase, family 4, C-terminal"/>
    <property type="match status" value="1"/>
</dbReference>